<dbReference type="EMBL" id="CP097509">
    <property type="protein sequence ID" value="URE21363.1"/>
    <property type="molecule type" value="Genomic_DNA"/>
</dbReference>
<dbReference type="Proteomes" id="UP001055439">
    <property type="component" value="Chromosome 7"/>
</dbReference>
<evidence type="ECO:0000256" key="1">
    <source>
        <dbReference type="SAM" id="MobiDB-lite"/>
    </source>
</evidence>
<protein>
    <submittedName>
        <fullName evidence="2">Uncharacterized protein</fullName>
    </submittedName>
</protein>
<evidence type="ECO:0000313" key="3">
    <source>
        <dbReference type="Proteomes" id="UP001055439"/>
    </source>
</evidence>
<dbReference type="AlphaFoldDB" id="A0A9E7H1D8"/>
<feature type="compositionally biased region" description="Low complexity" evidence="1">
    <location>
        <begin position="47"/>
        <end position="68"/>
    </location>
</feature>
<proteinExistence type="predicted"/>
<keyword evidence="3" id="KW-1185">Reference proteome</keyword>
<feature type="region of interest" description="Disordered" evidence="1">
    <location>
        <begin position="1"/>
        <end position="90"/>
    </location>
</feature>
<sequence>MEPPNEFCLSLKTPPHHSLRQKPWNKLGPMTPPVAHPAAISFPPHTSFLRLLSSPSLPERPSASRSSPAKGDREAGRRSSQSPGLHPSLP</sequence>
<evidence type="ECO:0000313" key="2">
    <source>
        <dbReference type="EMBL" id="URE21363.1"/>
    </source>
</evidence>
<gene>
    <name evidence="2" type="ORF">MUK42_13890</name>
</gene>
<organism evidence="2 3">
    <name type="scientific">Musa troglodytarum</name>
    <name type="common">fe'i banana</name>
    <dbReference type="NCBI Taxonomy" id="320322"/>
    <lineage>
        <taxon>Eukaryota</taxon>
        <taxon>Viridiplantae</taxon>
        <taxon>Streptophyta</taxon>
        <taxon>Embryophyta</taxon>
        <taxon>Tracheophyta</taxon>
        <taxon>Spermatophyta</taxon>
        <taxon>Magnoliopsida</taxon>
        <taxon>Liliopsida</taxon>
        <taxon>Zingiberales</taxon>
        <taxon>Musaceae</taxon>
        <taxon>Musa</taxon>
    </lineage>
</organism>
<reference evidence="2" key="1">
    <citation type="submission" date="2022-05" db="EMBL/GenBank/DDBJ databases">
        <title>The Musa troglodytarum L. genome provides insights into the mechanism of non-climacteric behaviour and enrichment of carotenoids.</title>
        <authorList>
            <person name="Wang J."/>
        </authorList>
    </citation>
    <scope>NUCLEOTIDE SEQUENCE</scope>
    <source>
        <tissue evidence="2">Leaf</tissue>
    </source>
</reference>
<accession>A0A9E7H1D8</accession>
<name>A0A9E7H1D8_9LILI</name>